<organism evidence="2 3">
    <name type="scientific">Candidatus Faecivivens stercoravium</name>
    <dbReference type="NCBI Taxonomy" id="2840803"/>
    <lineage>
        <taxon>Bacteria</taxon>
        <taxon>Bacillati</taxon>
        <taxon>Bacillota</taxon>
        <taxon>Clostridia</taxon>
        <taxon>Eubacteriales</taxon>
        <taxon>Oscillospiraceae</taxon>
        <taxon>Oscillospiraceae incertae sedis</taxon>
        <taxon>Candidatus Faecivivens</taxon>
    </lineage>
</organism>
<dbReference type="EMBL" id="DVHA01000086">
    <property type="protein sequence ID" value="HIR60440.1"/>
    <property type="molecule type" value="Genomic_DNA"/>
</dbReference>
<evidence type="ECO:0000313" key="3">
    <source>
        <dbReference type="Proteomes" id="UP000824241"/>
    </source>
</evidence>
<reference evidence="2" key="1">
    <citation type="submission" date="2020-10" db="EMBL/GenBank/DDBJ databases">
        <authorList>
            <person name="Gilroy R."/>
        </authorList>
    </citation>
    <scope>NUCLEOTIDE SEQUENCE</scope>
    <source>
        <strain evidence="2">CHK189-12415</strain>
    </source>
</reference>
<accession>A0A9D1DWW0</accession>
<reference evidence="2" key="2">
    <citation type="journal article" date="2021" name="PeerJ">
        <title>Extensive microbial diversity within the chicken gut microbiome revealed by metagenomics and culture.</title>
        <authorList>
            <person name="Gilroy R."/>
            <person name="Ravi A."/>
            <person name="Getino M."/>
            <person name="Pursley I."/>
            <person name="Horton D.L."/>
            <person name="Alikhan N.F."/>
            <person name="Baker D."/>
            <person name="Gharbi K."/>
            <person name="Hall N."/>
            <person name="Watson M."/>
            <person name="Adriaenssens E.M."/>
            <person name="Foster-Nyarko E."/>
            <person name="Jarju S."/>
            <person name="Secka A."/>
            <person name="Antonio M."/>
            <person name="Oren A."/>
            <person name="Chaudhuri R.R."/>
            <person name="La Ragione R."/>
            <person name="Hildebrand F."/>
            <person name="Pallen M.J."/>
        </authorList>
    </citation>
    <scope>NUCLEOTIDE SEQUENCE</scope>
    <source>
        <strain evidence="2">CHK189-12415</strain>
    </source>
</reference>
<protein>
    <recommendedName>
        <fullName evidence="4">Secreted protein</fullName>
    </recommendedName>
</protein>
<evidence type="ECO:0008006" key="4">
    <source>
        <dbReference type="Google" id="ProtNLM"/>
    </source>
</evidence>
<gene>
    <name evidence="2" type="ORF">IAB37_02535</name>
</gene>
<keyword evidence="1" id="KW-0732">Signal</keyword>
<dbReference type="AlphaFoldDB" id="A0A9D1DWW0"/>
<comment type="caution">
    <text evidence="2">The sequence shown here is derived from an EMBL/GenBank/DDBJ whole genome shotgun (WGS) entry which is preliminary data.</text>
</comment>
<proteinExistence type="predicted"/>
<sequence length="157" mass="16358">MERKKGLLAAGCLLAVGAAAAVWFGLADEDHTLSEADAAVFASASPAPAALTLSLDAAPDAAEFCLQNGTGMQLDTGGVNRLEKRTGDGWEAVCGSTEDYPPGSQTLSAGETLYGMTGWPEAGITLSAEEYRYQMVVCLYGEEGRMPVIVEDTFTIG</sequence>
<dbReference type="Proteomes" id="UP000824241">
    <property type="component" value="Unassembled WGS sequence"/>
</dbReference>
<feature type="chain" id="PRO_5038789107" description="Secreted protein" evidence="1">
    <location>
        <begin position="22"/>
        <end position="157"/>
    </location>
</feature>
<feature type="signal peptide" evidence="1">
    <location>
        <begin position="1"/>
        <end position="21"/>
    </location>
</feature>
<evidence type="ECO:0000256" key="1">
    <source>
        <dbReference type="SAM" id="SignalP"/>
    </source>
</evidence>
<evidence type="ECO:0000313" key="2">
    <source>
        <dbReference type="EMBL" id="HIR60440.1"/>
    </source>
</evidence>
<name>A0A9D1DWW0_9FIRM</name>